<dbReference type="AlphaFoldDB" id="X1FWK5"/>
<protein>
    <submittedName>
        <fullName evidence="1">Uncharacterized protein</fullName>
    </submittedName>
</protein>
<organism evidence="1">
    <name type="scientific">marine sediment metagenome</name>
    <dbReference type="NCBI Taxonomy" id="412755"/>
    <lineage>
        <taxon>unclassified sequences</taxon>
        <taxon>metagenomes</taxon>
        <taxon>ecological metagenomes</taxon>
    </lineage>
</organism>
<comment type="caution">
    <text evidence="1">The sequence shown here is derived from an EMBL/GenBank/DDBJ whole genome shotgun (WGS) entry which is preliminary data.</text>
</comment>
<gene>
    <name evidence="1" type="ORF">S03H2_22450</name>
</gene>
<feature type="non-terminal residue" evidence="1">
    <location>
        <position position="88"/>
    </location>
</feature>
<accession>X1FWK5</accession>
<reference evidence="1" key="1">
    <citation type="journal article" date="2014" name="Front. Microbiol.">
        <title>High frequency of phylogenetically diverse reductive dehalogenase-homologous genes in deep subseafloor sedimentary metagenomes.</title>
        <authorList>
            <person name="Kawai M."/>
            <person name="Futagami T."/>
            <person name="Toyoda A."/>
            <person name="Takaki Y."/>
            <person name="Nishi S."/>
            <person name="Hori S."/>
            <person name="Arai W."/>
            <person name="Tsubouchi T."/>
            <person name="Morono Y."/>
            <person name="Uchiyama I."/>
            <person name="Ito T."/>
            <person name="Fujiyama A."/>
            <person name="Inagaki F."/>
            <person name="Takami H."/>
        </authorList>
    </citation>
    <scope>NUCLEOTIDE SEQUENCE</scope>
    <source>
        <strain evidence="1">Expedition CK06-06</strain>
    </source>
</reference>
<evidence type="ECO:0000313" key="1">
    <source>
        <dbReference type="EMBL" id="GAH36940.1"/>
    </source>
</evidence>
<name>X1FWK5_9ZZZZ</name>
<dbReference type="EMBL" id="BARU01012092">
    <property type="protein sequence ID" value="GAH36940.1"/>
    <property type="molecule type" value="Genomic_DNA"/>
</dbReference>
<proteinExistence type="predicted"/>
<sequence length="88" mass="9767">MPALPAEKFKKLNLMAGTARSLEQDLLTPEDTEVWNRDFDLLCDDMTKLVDPELGADLRAEKAFYDAANQVAKGYFDKNPFGGLKAAT</sequence>